<dbReference type="HAMAP" id="MF_02095">
    <property type="entry name" value="CysQ"/>
    <property type="match status" value="1"/>
</dbReference>
<feature type="binding site" evidence="9">
    <location>
        <position position="70"/>
    </location>
    <ligand>
        <name>substrate</name>
    </ligand>
</feature>
<keyword evidence="4 9" id="KW-0997">Cell inner membrane</keyword>
<feature type="binding site" evidence="9 10">
    <location>
        <position position="93"/>
    </location>
    <ligand>
        <name>Mg(2+)</name>
        <dbReference type="ChEBI" id="CHEBI:18420"/>
        <label>2</label>
    </ligand>
</feature>
<feature type="binding site" evidence="10">
    <location>
        <position position="70"/>
    </location>
    <ligand>
        <name>Mg(2+)</name>
        <dbReference type="ChEBI" id="CHEBI:18420"/>
        <label>1</label>
        <note>catalytic</note>
    </ligand>
</feature>
<keyword evidence="7 9" id="KW-0460">Magnesium</keyword>
<evidence type="ECO:0000313" key="11">
    <source>
        <dbReference type="EMBL" id="MBP0438540.1"/>
    </source>
</evidence>
<proteinExistence type="inferred from homology"/>
<comment type="function">
    <text evidence="9">Converts adenosine-3',5'-bisphosphate (PAP) to AMP.</text>
</comment>
<dbReference type="Gene3D" id="3.30.540.10">
    <property type="entry name" value="Fructose-1,6-Bisphosphatase, subunit A, domain 1"/>
    <property type="match status" value="1"/>
</dbReference>
<feature type="binding site" evidence="10">
    <location>
        <position position="92"/>
    </location>
    <ligand>
        <name>Mg(2+)</name>
        <dbReference type="ChEBI" id="CHEBI:18420"/>
        <label>1</label>
        <note>catalytic</note>
    </ligand>
</feature>
<dbReference type="GO" id="GO:0008441">
    <property type="term" value="F:3'(2'),5'-bisphosphate nucleotidase activity"/>
    <property type="evidence" value="ECO:0007669"/>
    <property type="project" value="UniProtKB-UniRule"/>
</dbReference>
<keyword evidence="12" id="KW-1185">Reference proteome</keyword>
<dbReference type="NCBIfam" id="TIGR01331">
    <property type="entry name" value="bisphos_cysQ"/>
    <property type="match status" value="1"/>
</dbReference>
<dbReference type="GO" id="GO:0000103">
    <property type="term" value="P:sulfate assimilation"/>
    <property type="evidence" value="ECO:0007669"/>
    <property type="project" value="TreeGrafter"/>
</dbReference>
<feature type="binding site" evidence="9">
    <location>
        <begin position="92"/>
        <end position="95"/>
    </location>
    <ligand>
        <name>substrate</name>
    </ligand>
</feature>
<feature type="binding site" evidence="10">
    <location>
        <position position="218"/>
    </location>
    <ligand>
        <name>Mg(2+)</name>
        <dbReference type="ChEBI" id="CHEBI:18420"/>
        <label>1</label>
        <note>catalytic</note>
    </ligand>
</feature>
<dbReference type="GO" id="GO:0000287">
    <property type="term" value="F:magnesium ion binding"/>
    <property type="evidence" value="ECO:0007669"/>
    <property type="project" value="UniProtKB-UniRule"/>
</dbReference>
<feature type="binding site" evidence="9 10">
    <location>
        <position position="90"/>
    </location>
    <ligand>
        <name>Mg(2+)</name>
        <dbReference type="ChEBI" id="CHEBI:18420"/>
        <label>2</label>
    </ligand>
</feature>
<dbReference type="InterPro" id="IPR050725">
    <property type="entry name" value="CysQ/Inositol_MonoPase"/>
</dbReference>
<evidence type="ECO:0000256" key="7">
    <source>
        <dbReference type="ARBA" id="ARBA00022842"/>
    </source>
</evidence>
<feature type="binding site" evidence="9">
    <location>
        <position position="70"/>
    </location>
    <ligand>
        <name>Mg(2+)</name>
        <dbReference type="ChEBI" id="CHEBI:18420"/>
        <label>1</label>
    </ligand>
</feature>
<dbReference type="PANTHER" id="PTHR43028">
    <property type="entry name" value="3'(2'),5'-BISPHOSPHATE NUCLEOTIDASE 1"/>
    <property type="match status" value="1"/>
</dbReference>
<feature type="binding site" evidence="9">
    <location>
        <position position="218"/>
    </location>
    <ligand>
        <name>Mg(2+)</name>
        <dbReference type="ChEBI" id="CHEBI:18420"/>
        <label>2</label>
    </ligand>
</feature>
<dbReference type="InterPro" id="IPR000760">
    <property type="entry name" value="Inositol_monophosphatase-like"/>
</dbReference>
<dbReference type="EC" id="3.1.3.7" evidence="9"/>
<comment type="caution">
    <text evidence="11">The sequence shown here is derived from an EMBL/GenBank/DDBJ whole genome shotgun (WGS) entry which is preliminary data.</text>
</comment>
<keyword evidence="5 9" id="KW-0479">Metal-binding</keyword>
<evidence type="ECO:0000313" key="12">
    <source>
        <dbReference type="Proteomes" id="UP000666240"/>
    </source>
</evidence>
<dbReference type="InterPro" id="IPR006240">
    <property type="entry name" value="CysQ"/>
</dbReference>
<feature type="binding site" evidence="9">
    <location>
        <position position="92"/>
    </location>
    <ligand>
        <name>Mg(2+)</name>
        <dbReference type="ChEBI" id="CHEBI:18420"/>
        <label>1</label>
    </ligand>
</feature>
<dbReference type="GO" id="GO:0005886">
    <property type="term" value="C:plasma membrane"/>
    <property type="evidence" value="ECO:0007669"/>
    <property type="project" value="UniProtKB-SubCell"/>
</dbReference>
<dbReference type="GO" id="GO:0046854">
    <property type="term" value="P:phosphatidylinositol phosphate biosynthetic process"/>
    <property type="evidence" value="ECO:0007669"/>
    <property type="project" value="InterPro"/>
</dbReference>
<dbReference type="Gene3D" id="3.40.190.80">
    <property type="match status" value="1"/>
</dbReference>
<evidence type="ECO:0000256" key="10">
    <source>
        <dbReference type="PIRSR" id="PIRSR600760-2"/>
    </source>
</evidence>
<evidence type="ECO:0000256" key="5">
    <source>
        <dbReference type="ARBA" id="ARBA00022723"/>
    </source>
</evidence>
<accession>A0A8J7UJ65</accession>
<evidence type="ECO:0000256" key="2">
    <source>
        <dbReference type="ARBA" id="ARBA00005289"/>
    </source>
</evidence>
<evidence type="ECO:0000256" key="6">
    <source>
        <dbReference type="ARBA" id="ARBA00022801"/>
    </source>
</evidence>
<evidence type="ECO:0000256" key="4">
    <source>
        <dbReference type="ARBA" id="ARBA00022519"/>
    </source>
</evidence>
<gene>
    <name evidence="9 11" type="primary">cysQ</name>
    <name evidence="11" type="ORF">J5Y06_07765</name>
</gene>
<reference evidence="11" key="1">
    <citation type="submission" date="2021-03" db="EMBL/GenBank/DDBJ databases">
        <title>Genome sequencing and assembly of Tianweitania sediminis.</title>
        <authorList>
            <person name="Chhetri G."/>
        </authorList>
    </citation>
    <scope>NUCLEOTIDE SEQUENCE</scope>
    <source>
        <strain evidence="11">Z8</strain>
    </source>
</reference>
<comment type="subcellular location">
    <subcellularLocation>
        <location evidence="9">Cell inner membrane</location>
        <topology evidence="9">Peripheral membrane protein</topology>
        <orientation evidence="9">Cytoplasmic side</orientation>
    </subcellularLocation>
</comment>
<protein>
    <recommendedName>
        <fullName evidence="9">3'(2'),5'-bisphosphate nucleotidase CysQ</fullName>
        <ecNumber evidence="9">3.1.3.7</ecNumber>
    </recommendedName>
    <alternativeName>
        <fullName evidence="9">3'(2'),5-bisphosphonucleoside 3'(2')-phosphohydrolase</fullName>
    </alternativeName>
    <alternativeName>
        <fullName evidence="9">3'-phosphoadenosine 5'-phosphate phosphatase</fullName>
        <shortName evidence="9">PAP phosphatase</shortName>
    </alternativeName>
</protein>
<feature type="binding site" evidence="9">
    <location>
        <position position="90"/>
    </location>
    <ligand>
        <name>Mg(2+)</name>
        <dbReference type="ChEBI" id="CHEBI:18420"/>
        <label>1</label>
    </ligand>
</feature>
<dbReference type="EMBL" id="JAGIYY010000002">
    <property type="protein sequence ID" value="MBP0438540.1"/>
    <property type="molecule type" value="Genomic_DNA"/>
</dbReference>
<dbReference type="PROSITE" id="PS00630">
    <property type="entry name" value="IMP_2"/>
    <property type="match status" value="1"/>
</dbReference>
<sequence>MLPLPHASILAAFETLALEAGRAIMEVFNEDFAVETKADASPVTQADSRAEAIILKGLRKSFPDIPCVAEEEASAGICPPDLKGPFFLVDPLDGTREFISRNPDFTVNLALIQDGVPVVGVVYAPARDIFYAGSPAGAYVASTEGHQLRERRPIHARLRPSVPTVLASRSHRTEETNGFIASLGAVELVSIGSSLKFCLIAAGEADIYPRFGRTMEWDTAAGDAILRAVGGATRCCDGSLLRYGKRNQPDDCDFANPHFIATGA</sequence>
<comment type="similarity">
    <text evidence="2 9">Belongs to the inositol monophosphatase superfamily. CysQ family.</text>
</comment>
<comment type="catalytic activity">
    <reaction evidence="1 9">
        <text>adenosine 3',5'-bisphosphate + H2O = AMP + phosphate</text>
        <dbReference type="Rhea" id="RHEA:10040"/>
        <dbReference type="ChEBI" id="CHEBI:15377"/>
        <dbReference type="ChEBI" id="CHEBI:43474"/>
        <dbReference type="ChEBI" id="CHEBI:58343"/>
        <dbReference type="ChEBI" id="CHEBI:456215"/>
        <dbReference type="EC" id="3.1.3.7"/>
    </reaction>
</comment>
<dbReference type="PANTHER" id="PTHR43028:SF5">
    <property type="entry name" value="3'(2'),5'-BISPHOSPHATE NUCLEOTIDASE 1"/>
    <property type="match status" value="1"/>
</dbReference>
<dbReference type="RefSeq" id="WP_209334575.1">
    <property type="nucleotide sequence ID" value="NZ_JAGIYY010000002.1"/>
</dbReference>
<dbReference type="InterPro" id="IPR020583">
    <property type="entry name" value="Inositol_monoP_metal-BS"/>
</dbReference>
<feature type="binding site" evidence="9">
    <location>
        <position position="218"/>
    </location>
    <ligand>
        <name>substrate</name>
    </ligand>
</feature>
<organism evidence="11 12">
    <name type="scientific">Tianweitania sediminis</name>
    <dbReference type="NCBI Taxonomy" id="1502156"/>
    <lineage>
        <taxon>Bacteria</taxon>
        <taxon>Pseudomonadati</taxon>
        <taxon>Pseudomonadota</taxon>
        <taxon>Alphaproteobacteria</taxon>
        <taxon>Hyphomicrobiales</taxon>
        <taxon>Phyllobacteriaceae</taxon>
        <taxon>Tianweitania</taxon>
    </lineage>
</organism>
<dbReference type="SUPFAM" id="SSF56655">
    <property type="entry name" value="Carbohydrate phosphatase"/>
    <property type="match status" value="1"/>
</dbReference>
<dbReference type="InterPro" id="IPR020550">
    <property type="entry name" value="Inositol_monophosphatase_CS"/>
</dbReference>
<keyword evidence="3 9" id="KW-1003">Cell membrane</keyword>
<evidence type="ECO:0000256" key="3">
    <source>
        <dbReference type="ARBA" id="ARBA00022475"/>
    </source>
</evidence>
<dbReference type="Proteomes" id="UP000666240">
    <property type="component" value="Unassembled WGS sequence"/>
</dbReference>
<keyword evidence="8 9" id="KW-0472">Membrane</keyword>
<dbReference type="Pfam" id="PF00459">
    <property type="entry name" value="Inositol_P"/>
    <property type="match status" value="1"/>
</dbReference>
<dbReference type="GO" id="GO:0050427">
    <property type="term" value="P:3'-phosphoadenosine 5'-phosphosulfate metabolic process"/>
    <property type="evidence" value="ECO:0007669"/>
    <property type="project" value="TreeGrafter"/>
</dbReference>
<dbReference type="AlphaFoldDB" id="A0A8J7UJ65"/>
<comment type="cofactor">
    <cofactor evidence="9 10">
        <name>Mg(2+)</name>
        <dbReference type="ChEBI" id="CHEBI:18420"/>
    </cofactor>
</comment>
<keyword evidence="6 9" id="KW-0378">Hydrolase</keyword>
<dbReference type="PROSITE" id="PS00629">
    <property type="entry name" value="IMP_1"/>
    <property type="match status" value="1"/>
</dbReference>
<dbReference type="PRINTS" id="PR00377">
    <property type="entry name" value="IMPHPHTASES"/>
</dbReference>
<dbReference type="CDD" id="cd01638">
    <property type="entry name" value="CysQ"/>
    <property type="match status" value="1"/>
</dbReference>
<name>A0A8J7UJ65_9HYPH</name>
<evidence type="ECO:0000256" key="1">
    <source>
        <dbReference type="ARBA" id="ARBA00001625"/>
    </source>
</evidence>
<evidence type="ECO:0000256" key="8">
    <source>
        <dbReference type="ARBA" id="ARBA00023136"/>
    </source>
</evidence>
<evidence type="ECO:0000256" key="9">
    <source>
        <dbReference type="HAMAP-Rule" id="MF_02095"/>
    </source>
</evidence>